<feature type="transmembrane region" description="Helical" evidence="1">
    <location>
        <begin position="382"/>
        <end position="399"/>
    </location>
</feature>
<feature type="transmembrane region" description="Helical" evidence="1">
    <location>
        <begin position="14"/>
        <end position="35"/>
    </location>
</feature>
<evidence type="ECO:0000313" key="3">
    <source>
        <dbReference type="Proteomes" id="UP000244184"/>
    </source>
</evidence>
<gene>
    <name evidence="2" type="ORF">C8Z91_01875</name>
</gene>
<reference evidence="2 3" key="1">
    <citation type="submission" date="2018-03" db="EMBL/GenBank/DDBJ databases">
        <title>Genome sequence of Paenibacillus elgii strain AC13 an antimicrobial compound producing bacteria.</title>
        <authorList>
            <person name="Kurokawa A.S."/>
            <person name="Araujo J.F."/>
            <person name="Costa R.A."/>
            <person name="Ortega D.B."/>
            <person name="Pires A.S."/>
            <person name="Pappas G.J.Jr."/>
            <person name="Franco O.L."/>
            <person name="Barreto C."/>
            <person name="Magalhaes B.S."/>
            <person name="Kruger R.H."/>
        </authorList>
    </citation>
    <scope>NUCLEOTIDE SEQUENCE [LARGE SCALE GENOMIC DNA]</scope>
    <source>
        <strain evidence="2 3">AC13</strain>
    </source>
</reference>
<protein>
    <submittedName>
        <fullName evidence="2">Multi antimicrobial extrusion protein MatE</fullName>
    </submittedName>
</protein>
<keyword evidence="1" id="KW-0472">Membrane</keyword>
<organism evidence="2 3">
    <name type="scientific">Paenibacillus elgii</name>
    <dbReference type="NCBI Taxonomy" id="189691"/>
    <lineage>
        <taxon>Bacteria</taxon>
        <taxon>Bacillati</taxon>
        <taxon>Bacillota</taxon>
        <taxon>Bacilli</taxon>
        <taxon>Bacillales</taxon>
        <taxon>Paenibacillaceae</taxon>
        <taxon>Paenibacillus</taxon>
    </lineage>
</organism>
<feature type="transmembrane region" description="Helical" evidence="1">
    <location>
        <begin position="238"/>
        <end position="257"/>
    </location>
</feature>
<comment type="caution">
    <text evidence="2">The sequence shown here is derived from an EMBL/GenBank/DDBJ whole genome shotgun (WGS) entry which is preliminary data.</text>
</comment>
<dbReference type="RefSeq" id="WP_108530012.1">
    <property type="nucleotide sequence ID" value="NZ_PYHP01000005.1"/>
</dbReference>
<feature type="transmembrane region" description="Helical" evidence="1">
    <location>
        <begin position="47"/>
        <end position="69"/>
    </location>
</feature>
<feature type="transmembrane region" description="Helical" evidence="1">
    <location>
        <begin position="81"/>
        <end position="106"/>
    </location>
</feature>
<dbReference type="EMBL" id="PYHP01000005">
    <property type="protein sequence ID" value="PUA40947.1"/>
    <property type="molecule type" value="Genomic_DNA"/>
</dbReference>
<keyword evidence="1" id="KW-1133">Transmembrane helix</keyword>
<feature type="transmembrane region" description="Helical" evidence="1">
    <location>
        <begin position="299"/>
        <end position="322"/>
    </location>
</feature>
<proteinExistence type="predicted"/>
<feature type="transmembrane region" description="Helical" evidence="1">
    <location>
        <begin position="342"/>
        <end position="361"/>
    </location>
</feature>
<feature type="transmembrane region" description="Helical" evidence="1">
    <location>
        <begin position="186"/>
        <end position="207"/>
    </location>
</feature>
<sequence length="454" mass="49929">MNDLQQTRITFRQLLAFFVPLGMSASLVTISHVIINSTLARAASPEIVIASYALPMSILGITERPAVLLRQTCSALVRDRLSFRALTAVSLYVLGAIFLIGAFISYTPVGPWVFLRLFGVDATMVEPMVEVYRVLMFVSIFSGIRCMFHGIIIYNMRTKWLTIGMAIRLAGMYALSLYFIRTGVTSGTVGAVIFLTGMIIEAAVSLWEGRALLKHEIPEKQPDHPIEKPSQVFRFYRPLLFSSVIAVISGPAINAFLGKTTDLKLAIASFAIAASLTNLVQSFFSYIHQIVLNFYRKDAASVVRFTLLLSLIPSLLIALLAYTPAGPWFMQHVMGVNERLMLASLSTLRVFMLMTFVFPWLDFGNGLLMLRSQTKVMVWSQAANVCVTLLVLVLCVARTPGWNGMIGALAQSLGVAAEAAVVWAVLRSALRADQAIPRPLPAANRKPNESSESL</sequence>
<feature type="transmembrane region" description="Helical" evidence="1">
    <location>
        <begin position="405"/>
        <end position="426"/>
    </location>
</feature>
<feature type="transmembrane region" description="Helical" evidence="1">
    <location>
        <begin position="131"/>
        <end position="148"/>
    </location>
</feature>
<name>A0A2T6G9X2_9BACL</name>
<keyword evidence="1" id="KW-0812">Transmembrane</keyword>
<accession>A0A2T6G9X2</accession>
<dbReference type="Proteomes" id="UP000244184">
    <property type="component" value="Unassembled WGS sequence"/>
</dbReference>
<feature type="transmembrane region" description="Helical" evidence="1">
    <location>
        <begin position="263"/>
        <end position="287"/>
    </location>
</feature>
<evidence type="ECO:0000256" key="1">
    <source>
        <dbReference type="SAM" id="Phobius"/>
    </source>
</evidence>
<evidence type="ECO:0000313" key="2">
    <source>
        <dbReference type="EMBL" id="PUA40947.1"/>
    </source>
</evidence>
<dbReference type="AlphaFoldDB" id="A0A2T6G9X2"/>